<dbReference type="RefSeq" id="WP_128465770.1">
    <property type="nucleotide sequence ID" value="NZ_CP035108.1"/>
</dbReference>
<feature type="transmembrane region" description="Helical" evidence="7">
    <location>
        <begin position="20"/>
        <end position="38"/>
    </location>
</feature>
<reference evidence="10 11" key="1">
    <citation type="submission" date="2019-01" db="EMBL/GenBank/DDBJ databases">
        <title>Geovibrio thiophilus DSM 11263, complete genome.</title>
        <authorList>
            <person name="Spring S."/>
            <person name="Bunk B."/>
            <person name="Sproer C."/>
        </authorList>
    </citation>
    <scope>NUCLEOTIDE SEQUENCE [LARGE SCALE GENOMIC DNA]</scope>
    <source>
        <strain evidence="10 11">DSM 11263</strain>
    </source>
</reference>
<accession>A0A410JWF0</accession>
<keyword evidence="2" id="KW-1003">Cell membrane</keyword>
<evidence type="ECO:0000313" key="11">
    <source>
        <dbReference type="Proteomes" id="UP000287502"/>
    </source>
</evidence>
<keyword evidence="3 7" id="KW-0812">Transmembrane</keyword>
<feature type="transmembrane region" description="Helical" evidence="7">
    <location>
        <begin position="377"/>
        <end position="399"/>
    </location>
</feature>
<evidence type="ECO:0000256" key="7">
    <source>
        <dbReference type="SAM" id="Phobius"/>
    </source>
</evidence>
<name>A0A410JWF0_9BACT</name>
<dbReference type="InterPro" id="IPR025857">
    <property type="entry name" value="MacB_PCD"/>
</dbReference>
<dbReference type="KEGG" id="gtl:EP073_03410"/>
<comment type="subcellular location">
    <subcellularLocation>
        <location evidence="1">Cell membrane</location>
        <topology evidence="1">Multi-pass membrane protein</topology>
    </subcellularLocation>
</comment>
<dbReference type="GO" id="GO:0005886">
    <property type="term" value="C:plasma membrane"/>
    <property type="evidence" value="ECO:0007669"/>
    <property type="project" value="UniProtKB-SubCell"/>
</dbReference>
<dbReference type="GO" id="GO:0022857">
    <property type="term" value="F:transmembrane transporter activity"/>
    <property type="evidence" value="ECO:0007669"/>
    <property type="project" value="TreeGrafter"/>
</dbReference>
<feature type="domain" description="ABC3 transporter permease C-terminal" evidence="8">
    <location>
        <begin position="289"/>
        <end position="406"/>
    </location>
</feature>
<keyword evidence="5 7" id="KW-0472">Membrane</keyword>
<feature type="domain" description="MacB-like periplasmic core" evidence="9">
    <location>
        <begin position="20"/>
        <end position="259"/>
    </location>
</feature>
<proteinExistence type="inferred from homology"/>
<evidence type="ECO:0000256" key="6">
    <source>
        <dbReference type="ARBA" id="ARBA00038076"/>
    </source>
</evidence>
<evidence type="ECO:0000259" key="8">
    <source>
        <dbReference type="Pfam" id="PF02687"/>
    </source>
</evidence>
<dbReference type="PANTHER" id="PTHR30572">
    <property type="entry name" value="MEMBRANE COMPONENT OF TRANSPORTER-RELATED"/>
    <property type="match status" value="1"/>
</dbReference>
<evidence type="ECO:0000256" key="4">
    <source>
        <dbReference type="ARBA" id="ARBA00022989"/>
    </source>
</evidence>
<keyword evidence="11" id="KW-1185">Reference proteome</keyword>
<sequence length="413" mass="44849">MNLFTIPLKNLRRKALRTAMLTLVFSAGIISVVGLYYVSATVGESLEQKLTAYGANILVRPHSESLDVSYGGFSMGNLSYNVHKLNMEEVEKGVRSIGYRERISSVAPKLLETSSLDGREFAVVGINWIEELKIKSYWYIDTADHKAHGHEPAELPEGTEMVMDGLEQGSEFGRYDIIAGNTAAKLLGLEKGWETEIEGKTFNVAGVLAPMGTDEDKLVFMDITALQELKNKPGEVTFVEVSALCSGCPIDDIVAQIKQALPDVDVTAMQSVVKQRMFTVNFVKNLVLVISAVILVIACFMLAVFMMASVAERRSEIGILRSMGYSRFKIFCLFSFESLVIGAASGIAGFGAGYFTAVKILEKMELTDGASVHFEPAHLLLSVGVVCLVSVAASVIPALKAARTEPASAIIRL</sequence>
<dbReference type="PANTHER" id="PTHR30572:SF4">
    <property type="entry name" value="ABC TRANSPORTER PERMEASE YTRF"/>
    <property type="match status" value="1"/>
</dbReference>
<dbReference type="EMBL" id="CP035108">
    <property type="protein sequence ID" value="QAR32483.1"/>
    <property type="molecule type" value="Genomic_DNA"/>
</dbReference>
<dbReference type="OrthoDB" id="239678at2"/>
<protein>
    <submittedName>
        <fullName evidence="10">FtsX-like permease family protein</fullName>
    </submittedName>
</protein>
<evidence type="ECO:0000259" key="9">
    <source>
        <dbReference type="Pfam" id="PF12704"/>
    </source>
</evidence>
<evidence type="ECO:0000256" key="1">
    <source>
        <dbReference type="ARBA" id="ARBA00004651"/>
    </source>
</evidence>
<feature type="transmembrane region" description="Helical" evidence="7">
    <location>
        <begin position="331"/>
        <end position="357"/>
    </location>
</feature>
<comment type="similarity">
    <text evidence="6">Belongs to the ABC-4 integral membrane protein family.</text>
</comment>
<gene>
    <name evidence="10" type="ORF">EP073_03410</name>
</gene>
<keyword evidence="4 7" id="KW-1133">Transmembrane helix</keyword>
<dbReference type="Proteomes" id="UP000287502">
    <property type="component" value="Chromosome"/>
</dbReference>
<dbReference type="Pfam" id="PF12704">
    <property type="entry name" value="MacB_PCD"/>
    <property type="match status" value="1"/>
</dbReference>
<evidence type="ECO:0000256" key="5">
    <source>
        <dbReference type="ARBA" id="ARBA00023136"/>
    </source>
</evidence>
<evidence type="ECO:0000313" key="10">
    <source>
        <dbReference type="EMBL" id="QAR32483.1"/>
    </source>
</evidence>
<dbReference type="AlphaFoldDB" id="A0A410JWF0"/>
<evidence type="ECO:0000256" key="3">
    <source>
        <dbReference type="ARBA" id="ARBA00022692"/>
    </source>
</evidence>
<dbReference type="InterPro" id="IPR050250">
    <property type="entry name" value="Macrolide_Exporter_MacB"/>
</dbReference>
<evidence type="ECO:0000256" key="2">
    <source>
        <dbReference type="ARBA" id="ARBA00022475"/>
    </source>
</evidence>
<dbReference type="InterPro" id="IPR003838">
    <property type="entry name" value="ABC3_permease_C"/>
</dbReference>
<dbReference type="Pfam" id="PF02687">
    <property type="entry name" value="FtsX"/>
    <property type="match status" value="1"/>
</dbReference>
<feature type="transmembrane region" description="Helical" evidence="7">
    <location>
        <begin position="286"/>
        <end position="310"/>
    </location>
</feature>
<organism evidence="10 11">
    <name type="scientific">Geovibrio thiophilus</name>
    <dbReference type="NCBI Taxonomy" id="139438"/>
    <lineage>
        <taxon>Bacteria</taxon>
        <taxon>Pseudomonadati</taxon>
        <taxon>Deferribacterota</taxon>
        <taxon>Deferribacteres</taxon>
        <taxon>Deferribacterales</taxon>
        <taxon>Geovibrionaceae</taxon>
        <taxon>Geovibrio</taxon>
    </lineage>
</organism>